<feature type="domain" description="C3H1-type" evidence="2">
    <location>
        <begin position="1"/>
        <end position="24"/>
    </location>
</feature>
<dbReference type="PROSITE" id="PS50103">
    <property type="entry name" value="ZF_C3H1"/>
    <property type="match status" value="1"/>
</dbReference>
<reference evidence="4" key="1">
    <citation type="journal article" date="2013" name="PLoS Genet.">
        <title>The genome of Spraguea lophii and the basis of host-microsporidian interactions.</title>
        <authorList>
            <person name="Campbell S.E."/>
            <person name="Williams T.A."/>
            <person name="Yousuf A."/>
            <person name="Soanes D.M."/>
            <person name="Paszkiewicz K.H."/>
            <person name="Williams B.A.P."/>
        </authorList>
    </citation>
    <scope>NUCLEOTIDE SEQUENCE [LARGE SCALE GENOMIC DNA]</scope>
    <source>
        <strain evidence="4">42_110</strain>
    </source>
</reference>
<organism evidence="3 4">
    <name type="scientific">Spraguea lophii (strain 42_110)</name>
    <name type="common">Microsporidian parasite</name>
    <dbReference type="NCBI Taxonomy" id="1358809"/>
    <lineage>
        <taxon>Eukaryota</taxon>
        <taxon>Fungi</taxon>
        <taxon>Fungi incertae sedis</taxon>
        <taxon>Microsporidia</taxon>
        <taxon>Spragueidae</taxon>
        <taxon>Spraguea</taxon>
    </lineage>
</organism>
<proteinExistence type="predicted"/>
<gene>
    <name evidence="3" type="ORF">SLOPH_1726</name>
</gene>
<dbReference type="PANTHER" id="PTHR15725:SF14">
    <property type="entry name" value="ZINC FINGER CCCH DOMAIN-CONTAINING PROTEIN 11A"/>
    <property type="match status" value="1"/>
</dbReference>
<evidence type="ECO:0000259" key="2">
    <source>
        <dbReference type="PROSITE" id="PS50103"/>
    </source>
</evidence>
<accession>S7XVW6</accession>
<comment type="caution">
    <text evidence="3">The sequence shown here is derived from an EMBL/GenBank/DDBJ whole genome shotgun (WGS) entry which is preliminary data.</text>
</comment>
<dbReference type="OMA" id="SEYHELK"/>
<dbReference type="Pfam" id="PF15663">
    <property type="entry name" value="zf-CCCH_3"/>
    <property type="match status" value="1"/>
</dbReference>
<keyword evidence="1" id="KW-0479">Metal-binding</keyword>
<keyword evidence="1" id="KW-0863">Zinc-finger</keyword>
<sequence length="141" mass="16954">MEDCYFFLYSKCNKSDCKFRHSNSAKENTVLCKTWDKKKICRVDCLFRHSKYHLVKNRKGEMCYWETQSQGCTKEHCEFKHVDEKRDEWKTGKIKTLEEIKKKKIEKIKDGKDEEDISEDLADKDLDEIEKMLEEQGVKLE</sequence>
<dbReference type="InterPro" id="IPR000571">
    <property type="entry name" value="Znf_CCCH"/>
</dbReference>
<dbReference type="HOGENOM" id="CLU_135949_0_0_1"/>
<dbReference type="SMART" id="SM00356">
    <property type="entry name" value="ZnF_C3H1"/>
    <property type="match status" value="3"/>
</dbReference>
<dbReference type="OrthoDB" id="5395350at2759"/>
<dbReference type="GO" id="GO:0008270">
    <property type="term" value="F:zinc ion binding"/>
    <property type="evidence" value="ECO:0007669"/>
    <property type="project" value="UniProtKB-KW"/>
</dbReference>
<keyword evidence="4" id="KW-1185">Reference proteome</keyword>
<dbReference type="InterPro" id="IPR041686">
    <property type="entry name" value="Znf-CCCH_3"/>
</dbReference>
<dbReference type="Gene3D" id="4.10.1000.10">
    <property type="entry name" value="Zinc finger, CCCH-type"/>
    <property type="match status" value="1"/>
</dbReference>
<dbReference type="PANTHER" id="PTHR15725">
    <property type="entry name" value="ZN-FINGER, C-X8-C-X5-C-X3-H TYPE-CONTAINING"/>
    <property type="match status" value="1"/>
</dbReference>
<name>S7XVW6_SPRLO</name>
<protein>
    <recommendedName>
        <fullName evidence="2">C3H1-type domain-containing protein</fullName>
    </recommendedName>
</protein>
<evidence type="ECO:0000313" key="3">
    <source>
        <dbReference type="EMBL" id="EPR80028.1"/>
    </source>
</evidence>
<dbReference type="InParanoid" id="S7XVW6"/>
<keyword evidence="1" id="KW-0862">Zinc</keyword>
<dbReference type="STRING" id="1358809.S7XVW6"/>
<evidence type="ECO:0000256" key="1">
    <source>
        <dbReference type="PROSITE-ProRule" id="PRU00723"/>
    </source>
</evidence>
<dbReference type="VEuPathDB" id="MicrosporidiaDB:SLOPH_1726"/>
<dbReference type="AlphaFoldDB" id="S7XVW6"/>
<dbReference type="EMBL" id="ATCN01000033">
    <property type="protein sequence ID" value="EPR80028.1"/>
    <property type="molecule type" value="Genomic_DNA"/>
</dbReference>
<evidence type="ECO:0000313" key="4">
    <source>
        <dbReference type="Proteomes" id="UP000014978"/>
    </source>
</evidence>
<feature type="zinc finger region" description="C3H1-type" evidence="1">
    <location>
        <begin position="1"/>
        <end position="24"/>
    </location>
</feature>
<dbReference type="Proteomes" id="UP000014978">
    <property type="component" value="Unassembled WGS sequence"/>
</dbReference>